<protein>
    <submittedName>
        <fullName evidence="3">Uncharacterized protein</fullName>
    </submittedName>
</protein>
<keyword evidence="4" id="KW-1185">Reference proteome</keyword>
<organism evidence="3 4">
    <name type="scientific">Carnegiea gigantea</name>
    <dbReference type="NCBI Taxonomy" id="171969"/>
    <lineage>
        <taxon>Eukaryota</taxon>
        <taxon>Viridiplantae</taxon>
        <taxon>Streptophyta</taxon>
        <taxon>Embryophyta</taxon>
        <taxon>Tracheophyta</taxon>
        <taxon>Spermatophyta</taxon>
        <taxon>Magnoliopsida</taxon>
        <taxon>eudicotyledons</taxon>
        <taxon>Gunneridae</taxon>
        <taxon>Pentapetalae</taxon>
        <taxon>Caryophyllales</taxon>
        <taxon>Cactineae</taxon>
        <taxon>Cactaceae</taxon>
        <taxon>Cactoideae</taxon>
        <taxon>Echinocereeae</taxon>
        <taxon>Carnegiea</taxon>
    </lineage>
</organism>
<evidence type="ECO:0000256" key="2">
    <source>
        <dbReference type="SAM" id="Phobius"/>
    </source>
</evidence>
<evidence type="ECO:0000313" key="4">
    <source>
        <dbReference type="Proteomes" id="UP001153076"/>
    </source>
</evidence>
<gene>
    <name evidence="3" type="ORF">Cgig2_033073</name>
</gene>
<keyword evidence="2" id="KW-1133">Transmembrane helix</keyword>
<evidence type="ECO:0000256" key="1">
    <source>
        <dbReference type="SAM" id="MobiDB-lite"/>
    </source>
</evidence>
<comment type="caution">
    <text evidence="3">The sequence shown here is derived from an EMBL/GenBank/DDBJ whole genome shotgun (WGS) entry which is preliminary data.</text>
</comment>
<sequence length="218" mass="23907">MRCVLEEATAKAKAARLYGKLRREGSVLPIALGVVWLPRSSKEGSSKTGSSYVEESRQATPTSEESTRSPSYMDISNEMILTPRNAPHIFTVTHEEAVMTILTLEAVAPSILFFYYLLFFSSPIRNEVTELGMCRDTRWLSHLFGPASRTGLIPSAYPLAIVVLSPVEHSSSRLLSAQIMMAGALAVHTSEEDYEYAGSFAGVAQECVVPKDLPSFRA</sequence>
<proteinExistence type="predicted"/>
<keyword evidence="2" id="KW-0472">Membrane</keyword>
<evidence type="ECO:0000313" key="3">
    <source>
        <dbReference type="EMBL" id="KAJ8421349.1"/>
    </source>
</evidence>
<feature type="region of interest" description="Disordered" evidence="1">
    <location>
        <begin position="40"/>
        <end position="70"/>
    </location>
</feature>
<feature type="transmembrane region" description="Helical" evidence="2">
    <location>
        <begin position="97"/>
        <end position="118"/>
    </location>
</feature>
<dbReference type="EMBL" id="JAKOGI010002766">
    <property type="protein sequence ID" value="KAJ8421349.1"/>
    <property type="molecule type" value="Genomic_DNA"/>
</dbReference>
<reference evidence="3" key="1">
    <citation type="submission" date="2022-04" db="EMBL/GenBank/DDBJ databases">
        <title>Carnegiea gigantea Genome sequencing and assembly v2.</title>
        <authorList>
            <person name="Copetti D."/>
            <person name="Sanderson M.J."/>
            <person name="Burquez A."/>
            <person name="Wojciechowski M.F."/>
        </authorList>
    </citation>
    <scope>NUCLEOTIDE SEQUENCE</scope>
    <source>
        <strain evidence="3">SGP5-SGP5p</strain>
        <tissue evidence="3">Aerial part</tissue>
    </source>
</reference>
<dbReference type="Proteomes" id="UP001153076">
    <property type="component" value="Unassembled WGS sequence"/>
</dbReference>
<feature type="compositionally biased region" description="Low complexity" evidence="1">
    <location>
        <begin position="60"/>
        <end position="70"/>
    </location>
</feature>
<name>A0A9Q1GKY1_9CARY</name>
<accession>A0A9Q1GKY1</accession>
<keyword evidence="2" id="KW-0812">Transmembrane</keyword>
<dbReference type="AlphaFoldDB" id="A0A9Q1GKY1"/>